<evidence type="ECO:0000313" key="2">
    <source>
        <dbReference type="EMBL" id="CAA9518491.1"/>
    </source>
</evidence>
<feature type="non-terminal residue" evidence="2">
    <location>
        <position position="1"/>
    </location>
</feature>
<proteinExistence type="predicted"/>
<name>A0A6J4TBW3_9SPHN</name>
<protein>
    <submittedName>
        <fullName evidence="2">Uncharacterized protein</fullName>
    </submittedName>
</protein>
<organism evidence="2">
    <name type="scientific">uncultured Sphingomonas sp</name>
    <dbReference type="NCBI Taxonomy" id="158754"/>
    <lineage>
        <taxon>Bacteria</taxon>
        <taxon>Pseudomonadati</taxon>
        <taxon>Pseudomonadota</taxon>
        <taxon>Alphaproteobacteria</taxon>
        <taxon>Sphingomonadales</taxon>
        <taxon>Sphingomonadaceae</taxon>
        <taxon>Sphingomonas</taxon>
        <taxon>environmental samples</taxon>
    </lineage>
</organism>
<feature type="compositionally biased region" description="Basic residues" evidence="1">
    <location>
        <begin position="31"/>
        <end position="40"/>
    </location>
</feature>
<dbReference type="EMBL" id="CADCVZ010000051">
    <property type="protein sequence ID" value="CAA9518491.1"/>
    <property type="molecule type" value="Genomic_DNA"/>
</dbReference>
<evidence type="ECO:0000256" key="1">
    <source>
        <dbReference type="SAM" id="MobiDB-lite"/>
    </source>
</evidence>
<feature type="non-terminal residue" evidence="2">
    <location>
        <position position="40"/>
    </location>
</feature>
<feature type="region of interest" description="Disordered" evidence="1">
    <location>
        <begin position="15"/>
        <end position="40"/>
    </location>
</feature>
<accession>A0A6J4TBW3</accession>
<gene>
    <name evidence="2" type="ORF">AVDCRST_MAG09-1895</name>
</gene>
<reference evidence="2" key="1">
    <citation type="submission" date="2020-02" db="EMBL/GenBank/DDBJ databases">
        <authorList>
            <person name="Meier V. D."/>
        </authorList>
    </citation>
    <scope>NUCLEOTIDE SEQUENCE</scope>
    <source>
        <strain evidence="2">AVDCRST_MAG09</strain>
    </source>
</reference>
<dbReference type="AlphaFoldDB" id="A0A6J4TBW3"/>
<sequence>ARKPEWLVRCRDGGPCRSRGRLSRTAARNAHLQRHGRGRS</sequence>